<evidence type="ECO:0000313" key="1">
    <source>
        <dbReference type="EMBL" id="TXS89068.1"/>
    </source>
</evidence>
<protein>
    <submittedName>
        <fullName evidence="1">Uncharacterized protein</fullName>
    </submittedName>
</protein>
<evidence type="ECO:0000313" key="2">
    <source>
        <dbReference type="Proteomes" id="UP000321039"/>
    </source>
</evidence>
<comment type="caution">
    <text evidence="1">The sequence shown here is derived from an EMBL/GenBank/DDBJ whole genome shotgun (WGS) entry which is preliminary data.</text>
</comment>
<sequence length="78" mass="8500">MNRPTNTRSTSISSTQLEDNHLLTSSQLGDLGALFHAAANSDNPEISRRLCSIGQYLCEEWQVMQATEVASMLSGAED</sequence>
<dbReference type="EMBL" id="VRZA01000012">
    <property type="protein sequence ID" value="TXS89068.1"/>
    <property type="molecule type" value="Genomic_DNA"/>
</dbReference>
<reference evidence="1 2" key="1">
    <citation type="submission" date="2019-08" db="EMBL/GenBank/DDBJ databases">
        <title>Parahaliea maris sp. nov., isolated from the surface seawater.</title>
        <authorList>
            <person name="Liu Y."/>
        </authorList>
    </citation>
    <scope>NUCLEOTIDE SEQUENCE [LARGE SCALE GENOMIC DNA]</scope>
    <source>
        <strain evidence="1 2">HSLHS9</strain>
    </source>
</reference>
<organism evidence="1 2">
    <name type="scientific">Parahaliea maris</name>
    <dbReference type="NCBI Taxonomy" id="2716870"/>
    <lineage>
        <taxon>Bacteria</taxon>
        <taxon>Pseudomonadati</taxon>
        <taxon>Pseudomonadota</taxon>
        <taxon>Gammaproteobacteria</taxon>
        <taxon>Cellvibrionales</taxon>
        <taxon>Halieaceae</taxon>
        <taxon>Parahaliea</taxon>
    </lineage>
</organism>
<accession>A0A5C8ZKV5</accession>
<name>A0A5C8ZKV5_9GAMM</name>
<dbReference type="AlphaFoldDB" id="A0A5C8ZKV5"/>
<keyword evidence="2" id="KW-1185">Reference proteome</keyword>
<dbReference type="Proteomes" id="UP000321039">
    <property type="component" value="Unassembled WGS sequence"/>
</dbReference>
<dbReference type="RefSeq" id="WP_148070366.1">
    <property type="nucleotide sequence ID" value="NZ_VRZA01000012.1"/>
</dbReference>
<proteinExistence type="predicted"/>
<gene>
    <name evidence="1" type="ORF">FV139_20530</name>
</gene>